<reference evidence="2 3" key="1">
    <citation type="journal article" date="2011" name="Science">
        <title>The Selaginella genome identifies genetic changes associated with the evolution of vascular plants.</title>
        <authorList>
            <person name="Banks J.A."/>
            <person name="Nishiyama T."/>
            <person name="Hasebe M."/>
            <person name="Bowman J.L."/>
            <person name="Gribskov M."/>
            <person name="dePamphilis C."/>
            <person name="Albert V.A."/>
            <person name="Aono N."/>
            <person name="Aoyama T."/>
            <person name="Ambrose B.A."/>
            <person name="Ashton N.W."/>
            <person name="Axtell M.J."/>
            <person name="Barker E."/>
            <person name="Barker M.S."/>
            <person name="Bennetzen J.L."/>
            <person name="Bonawitz N.D."/>
            <person name="Chapple C."/>
            <person name="Cheng C."/>
            <person name="Correa L.G."/>
            <person name="Dacre M."/>
            <person name="DeBarry J."/>
            <person name="Dreyer I."/>
            <person name="Elias M."/>
            <person name="Engstrom E.M."/>
            <person name="Estelle M."/>
            <person name="Feng L."/>
            <person name="Finet C."/>
            <person name="Floyd S.K."/>
            <person name="Frommer W.B."/>
            <person name="Fujita T."/>
            <person name="Gramzow L."/>
            <person name="Gutensohn M."/>
            <person name="Harholt J."/>
            <person name="Hattori M."/>
            <person name="Heyl A."/>
            <person name="Hirai T."/>
            <person name="Hiwatashi Y."/>
            <person name="Ishikawa M."/>
            <person name="Iwata M."/>
            <person name="Karol K.G."/>
            <person name="Koehler B."/>
            <person name="Kolukisaoglu U."/>
            <person name="Kubo M."/>
            <person name="Kurata T."/>
            <person name="Lalonde S."/>
            <person name="Li K."/>
            <person name="Li Y."/>
            <person name="Litt A."/>
            <person name="Lyons E."/>
            <person name="Manning G."/>
            <person name="Maruyama T."/>
            <person name="Michael T.P."/>
            <person name="Mikami K."/>
            <person name="Miyazaki S."/>
            <person name="Morinaga S."/>
            <person name="Murata T."/>
            <person name="Mueller-Roeber B."/>
            <person name="Nelson D.R."/>
            <person name="Obara M."/>
            <person name="Oguri Y."/>
            <person name="Olmstead R.G."/>
            <person name="Onodera N."/>
            <person name="Petersen B.L."/>
            <person name="Pils B."/>
            <person name="Prigge M."/>
            <person name="Rensing S.A."/>
            <person name="Riano-Pachon D.M."/>
            <person name="Roberts A.W."/>
            <person name="Sato Y."/>
            <person name="Scheller H.V."/>
            <person name="Schulz B."/>
            <person name="Schulz C."/>
            <person name="Shakirov E.V."/>
            <person name="Shibagaki N."/>
            <person name="Shinohara N."/>
            <person name="Shippen D.E."/>
            <person name="Soerensen I."/>
            <person name="Sotooka R."/>
            <person name="Sugimoto N."/>
            <person name="Sugita M."/>
            <person name="Sumikawa N."/>
            <person name="Tanurdzic M."/>
            <person name="Theissen G."/>
            <person name="Ulvskov P."/>
            <person name="Wakazuki S."/>
            <person name="Weng J.K."/>
            <person name="Willats W.W."/>
            <person name="Wipf D."/>
            <person name="Wolf P.G."/>
            <person name="Yang L."/>
            <person name="Zimmer A.D."/>
            <person name="Zhu Q."/>
            <person name="Mitros T."/>
            <person name="Hellsten U."/>
            <person name="Loque D."/>
            <person name="Otillar R."/>
            <person name="Salamov A."/>
            <person name="Schmutz J."/>
            <person name="Shapiro H."/>
            <person name="Lindquist E."/>
            <person name="Lucas S."/>
            <person name="Rokhsar D."/>
            <person name="Grigoriev I.V."/>
        </authorList>
    </citation>
    <scope>NUCLEOTIDE SEQUENCE [LARGE SCALE GENOMIC DNA]</scope>
</reference>
<dbReference type="Gramene" id="EFJ28653">
    <property type="protein sequence ID" value="EFJ28653"/>
    <property type="gene ID" value="SELMODRAFT_411190"/>
</dbReference>
<dbReference type="Proteomes" id="UP000001514">
    <property type="component" value="Unassembled WGS sequence"/>
</dbReference>
<name>D8RGV1_SELML</name>
<protein>
    <recommendedName>
        <fullName evidence="1">F-box domain-containing protein</fullName>
    </recommendedName>
</protein>
<dbReference type="Gene3D" id="1.20.1280.50">
    <property type="match status" value="1"/>
</dbReference>
<dbReference type="GO" id="GO:0005524">
    <property type="term" value="F:ATP binding"/>
    <property type="evidence" value="ECO:0007669"/>
    <property type="project" value="InterPro"/>
</dbReference>
<feature type="domain" description="F-box" evidence="1">
    <location>
        <begin position="19"/>
        <end position="59"/>
    </location>
</feature>
<dbReference type="InterPro" id="IPR027417">
    <property type="entry name" value="P-loop_NTPase"/>
</dbReference>
<dbReference type="InterPro" id="IPR036047">
    <property type="entry name" value="F-box-like_dom_sf"/>
</dbReference>
<dbReference type="Pfam" id="PF01637">
    <property type="entry name" value="ATPase_2"/>
    <property type="match status" value="1"/>
</dbReference>
<evidence type="ECO:0000313" key="3">
    <source>
        <dbReference type="Proteomes" id="UP000001514"/>
    </source>
</evidence>
<accession>D8RGV1</accession>
<dbReference type="KEGG" id="smo:SELMODRAFT_411190"/>
<dbReference type="InterPro" id="IPR001810">
    <property type="entry name" value="F-box_dom"/>
</dbReference>
<proteinExistence type="predicted"/>
<dbReference type="Pfam" id="PF12937">
    <property type="entry name" value="F-box-like"/>
    <property type="match status" value="1"/>
</dbReference>
<dbReference type="GO" id="GO:0031146">
    <property type="term" value="P:SCF-dependent proteasomal ubiquitin-dependent protein catabolic process"/>
    <property type="evidence" value="ECO:0000318"/>
    <property type="project" value="GO_Central"/>
</dbReference>
<dbReference type="EMBL" id="GL377579">
    <property type="protein sequence ID" value="EFJ28653.1"/>
    <property type="molecule type" value="Genomic_DNA"/>
</dbReference>
<dbReference type="SMART" id="SM00256">
    <property type="entry name" value="FBOX"/>
    <property type="match status" value="1"/>
</dbReference>
<dbReference type="PANTHER" id="PTHR46301">
    <property type="entry name" value="F-BOX/KELCH-REPEAT PROTEIN"/>
    <property type="match status" value="1"/>
</dbReference>
<dbReference type="SUPFAM" id="SSF52540">
    <property type="entry name" value="P-loop containing nucleoside triphosphate hydrolases"/>
    <property type="match status" value="1"/>
</dbReference>
<sequence length="772" mass="85877">MVGKEIKKEESAAQCSHGIASDVTVLILSRLPLRDVARCSAVCRAWRELTIEPSIRRTSASRETAWLLLHKRGHERPSGGKEQLVAYSAACRQWFSLGSVSGFLGKKCQSRWIGPCLATSAHGLVSCVYSASPTKPAALAVFDPMTPASLRGTARRILSVDEGFSIIEALAMWKKSGGGYGIVLAGPISLWGSNWGVCLFDLADAKLSKARRSVASVDAITTRGFLSLLCSALREDGSGFCCIWGVSSTPQILAQFDIQDNLWRIIHGFFPDSVSWQIAAITDSNQRRFTAQLGIARSDKDKAAEPKPEQACLSITHKRYSAAAHLTQLMLFDCSVDTKSHLDTTRSAVPTADPRLVSHLDATRSAVPTTDPRCTQSWKWIHNGHLFIASSMACIHPVINSGVACFIDSSVVYITHHRDLALVTTQEMVTFCALHLKGPCGGKEEIDRKEYAQKILHELEMNSGYFYFLYGSHASGKSTLIKKALSLKQRGYIYVHMHEGVNVRDTREWLSEKILQQLPFGLLWSNVLSKVDFFTRILPGVAWVYGCLHGKTPIMLVVDGVTAFDDKSEALRSILGVAKYVADNRLASFVIVGSGGELVYISRISSALSRARMLRVESVSKKILVEYIMKKYKELESRESEVHELLRLTGSKILSINLWARMLLHKPIEQVKAAYMEEVVYHCFARAGLLDQENRPWVVKLLEALRGNGGRLHVRKLQKIVPLSKVLRINSSNLFSINEKRELCFESEVYMDYAEEILAEDYAVTTNMKKTE</sequence>
<organism evidence="3">
    <name type="scientific">Selaginella moellendorffii</name>
    <name type="common">Spikemoss</name>
    <dbReference type="NCBI Taxonomy" id="88036"/>
    <lineage>
        <taxon>Eukaryota</taxon>
        <taxon>Viridiplantae</taxon>
        <taxon>Streptophyta</taxon>
        <taxon>Embryophyta</taxon>
        <taxon>Tracheophyta</taxon>
        <taxon>Lycopodiopsida</taxon>
        <taxon>Selaginellales</taxon>
        <taxon>Selaginellaceae</taxon>
        <taxon>Selaginella</taxon>
    </lineage>
</organism>
<keyword evidence="3" id="KW-1185">Reference proteome</keyword>
<dbReference type="InterPro" id="IPR011579">
    <property type="entry name" value="ATPase_dom"/>
</dbReference>
<dbReference type="HOGENOM" id="CLU_362245_0_0_1"/>
<dbReference type="GO" id="GO:0004842">
    <property type="term" value="F:ubiquitin-protein transferase activity"/>
    <property type="evidence" value="ECO:0000318"/>
    <property type="project" value="GO_Central"/>
</dbReference>
<dbReference type="PANTHER" id="PTHR46301:SF74">
    <property type="entry name" value="F-BOX DOMAIN-CONTAINING PROTEIN"/>
    <property type="match status" value="1"/>
</dbReference>
<evidence type="ECO:0000259" key="1">
    <source>
        <dbReference type="SMART" id="SM00256"/>
    </source>
</evidence>
<dbReference type="SUPFAM" id="SSF81383">
    <property type="entry name" value="F-box domain"/>
    <property type="match status" value="1"/>
</dbReference>
<dbReference type="CDD" id="cd09917">
    <property type="entry name" value="F-box_SF"/>
    <property type="match status" value="1"/>
</dbReference>
<evidence type="ECO:0000313" key="2">
    <source>
        <dbReference type="EMBL" id="EFJ28653.1"/>
    </source>
</evidence>
<gene>
    <name evidence="2" type="ORF">SELMODRAFT_411190</name>
</gene>
<dbReference type="InParanoid" id="D8RGV1"/>
<dbReference type="AlphaFoldDB" id="D8RGV1"/>